<name>A0A2A2L5B5_9BILA</name>
<keyword evidence="2" id="KW-1185">Reference proteome</keyword>
<dbReference type="AlphaFoldDB" id="A0A2A2L5B5"/>
<organism evidence="1 2">
    <name type="scientific">Diploscapter pachys</name>
    <dbReference type="NCBI Taxonomy" id="2018661"/>
    <lineage>
        <taxon>Eukaryota</taxon>
        <taxon>Metazoa</taxon>
        <taxon>Ecdysozoa</taxon>
        <taxon>Nematoda</taxon>
        <taxon>Chromadorea</taxon>
        <taxon>Rhabditida</taxon>
        <taxon>Rhabditina</taxon>
        <taxon>Rhabditomorpha</taxon>
        <taxon>Rhabditoidea</taxon>
        <taxon>Rhabditidae</taxon>
        <taxon>Diploscapter</taxon>
    </lineage>
</organism>
<evidence type="ECO:0000313" key="2">
    <source>
        <dbReference type="Proteomes" id="UP000218231"/>
    </source>
</evidence>
<dbReference type="EMBL" id="LIAE01007173">
    <property type="protein sequence ID" value="PAV81436.1"/>
    <property type="molecule type" value="Genomic_DNA"/>
</dbReference>
<sequence>MQACGLRDGTKRERREHARLAIHSTDSALEDRHICMNGCWCCWARDGRGTFVSIAVSVDDGSFSWIAERAENGLKIQRFTRYRKFDVTNYQTSWYHHKLLSSPALNGNSFNYAEYRKFVRNFIMCFVNLLMYVPEYGSIKEEHFGQTVELVLRGDGCEAHHADH</sequence>
<accession>A0A2A2L5B5</accession>
<comment type="caution">
    <text evidence="1">The sequence shown here is derived from an EMBL/GenBank/DDBJ whole genome shotgun (WGS) entry which is preliminary data.</text>
</comment>
<dbReference type="Proteomes" id="UP000218231">
    <property type="component" value="Unassembled WGS sequence"/>
</dbReference>
<evidence type="ECO:0000313" key="1">
    <source>
        <dbReference type="EMBL" id="PAV81436.1"/>
    </source>
</evidence>
<gene>
    <name evidence="1" type="ORF">WR25_13213</name>
</gene>
<proteinExistence type="predicted"/>
<protein>
    <submittedName>
        <fullName evidence="1">Uncharacterized protein</fullName>
    </submittedName>
</protein>
<reference evidence="1 2" key="1">
    <citation type="journal article" date="2017" name="Curr. Biol.">
        <title>Genome architecture and evolution of a unichromosomal asexual nematode.</title>
        <authorList>
            <person name="Fradin H."/>
            <person name="Zegar C."/>
            <person name="Gutwein M."/>
            <person name="Lucas J."/>
            <person name="Kovtun M."/>
            <person name="Corcoran D."/>
            <person name="Baugh L.R."/>
            <person name="Kiontke K."/>
            <person name="Gunsalus K."/>
            <person name="Fitch D.H."/>
            <person name="Piano F."/>
        </authorList>
    </citation>
    <scope>NUCLEOTIDE SEQUENCE [LARGE SCALE GENOMIC DNA]</scope>
    <source>
        <strain evidence="1">PF1309</strain>
    </source>
</reference>